<proteinExistence type="predicted"/>
<feature type="region of interest" description="Disordered" evidence="4">
    <location>
        <begin position="197"/>
        <end position="222"/>
    </location>
</feature>
<dbReference type="AlphaFoldDB" id="A0A0J0XK62"/>
<sequence>MDSHYRSPPSSSSAHRPSISAGAFNIPTHDIAPPPTGVAPTASLPPTPPPAMPYPANSSYISPPSSAPLHATNPFGFDTLTQSTSYMPMPPQPVRRQSHPVAFTQQGSGNEYAGGFYAPAISSSHDRPHPPSSPPPAMTAESTVSPATLVSPATSGVPSPLSSGHPIVETWTSPLHDKSIYQGGAVIPPLFVPSLGPCGESADSDDLPDLLRQDPRADDTPRRPMNAFFVFMKMRRAQFANANPSMSTGDLSKLLGLEWKSLSDIQQRPWKILHERLIRAFKRRNPDYQYERGGSRRKKSTQNSPDFVPPPPPALYSQGPGPHYAPPLQTPRYAPYTRPKPPHQTPYTPPFHTGWSTSFAPPIHPPDDRRGYPMYPPDVSSAFVGNQMYPPPVPPQDQPGTQYAVWPQALAQQPQEPLPPAPAVYHPEEWNQYLHTHQ</sequence>
<gene>
    <name evidence="6" type="ORF">CC85DRAFT_292619</name>
</gene>
<dbReference type="OrthoDB" id="1919336at2759"/>
<dbReference type="SUPFAM" id="SSF47095">
    <property type="entry name" value="HMG-box"/>
    <property type="match status" value="1"/>
</dbReference>
<keyword evidence="7" id="KW-1185">Reference proteome</keyword>
<feature type="region of interest" description="Disordered" evidence="4">
    <location>
        <begin position="288"/>
        <end position="378"/>
    </location>
</feature>
<dbReference type="GeneID" id="28985430"/>
<evidence type="ECO:0000256" key="4">
    <source>
        <dbReference type="SAM" id="MobiDB-lite"/>
    </source>
</evidence>
<dbReference type="InterPro" id="IPR009071">
    <property type="entry name" value="HMG_box_dom"/>
</dbReference>
<dbReference type="PANTHER" id="PTHR10270">
    <property type="entry name" value="SOX TRANSCRIPTION FACTOR"/>
    <property type="match status" value="1"/>
</dbReference>
<evidence type="ECO:0000256" key="1">
    <source>
        <dbReference type="ARBA" id="ARBA00023125"/>
    </source>
</evidence>
<evidence type="ECO:0000256" key="3">
    <source>
        <dbReference type="PROSITE-ProRule" id="PRU00267"/>
    </source>
</evidence>
<feature type="region of interest" description="Disordered" evidence="4">
    <location>
        <begin position="1"/>
        <end position="144"/>
    </location>
</feature>
<feature type="domain" description="HMG box" evidence="5">
    <location>
        <begin position="221"/>
        <end position="289"/>
    </location>
</feature>
<evidence type="ECO:0000313" key="6">
    <source>
        <dbReference type="EMBL" id="KLT41493.1"/>
    </source>
</evidence>
<name>A0A0J0XK62_9TREE</name>
<dbReference type="PANTHER" id="PTHR10270:SF161">
    <property type="entry name" value="SEX-DETERMINING REGION Y PROTEIN"/>
    <property type="match status" value="1"/>
</dbReference>
<dbReference type="GO" id="GO:0005634">
    <property type="term" value="C:nucleus"/>
    <property type="evidence" value="ECO:0007669"/>
    <property type="project" value="UniProtKB-UniRule"/>
</dbReference>
<dbReference type="GO" id="GO:0000978">
    <property type="term" value="F:RNA polymerase II cis-regulatory region sequence-specific DNA binding"/>
    <property type="evidence" value="ECO:0007669"/>
    <property type="project" value="TreeGrafter"/>
</dbReference>
<dbReference type="STRING" id="879819.A0A0J0XK62"/>
<dbReference type="SMART" id="SM00398">
    <property type="entry name" value="HMG"/>
    <property type="match status" value="1"/>
</dbReference>
<dbReference type="RefSeq" id="XP_018277984.1">
    <property type="nucleotide sequence ID" value="XM_018424827.1"/>
</dbReference>
<dbReference type="PROSITE" id="PS50118">
    <property type="entry name" value="HMG_BOX_2"/>
    <property type="match status" value="1"/>
</dbReference>
<feature type="compositionally biased region" description="Low complexity" evidence="4">
    <location>
        <begin position="1"/>
        <end position="21"/>
    </location>
</feature>
<feature type="DNA-binding region" description="HMG box" evidence="3">
    <location>
        <begin position="221"/>
        <end position="289"/>
    </location>
</feature>
<dbReference type="Pfam" id="PF00505">
    <property type="entry name" value="HMG_box"/>
    <property type="match status" value="1"/>
</dbReference>
<organism evidence="6 7">
    <name type="scientific">Cutaneotrichosporon oleaginosum</name>
    <dbReference type="NCBI Taxonomy" id="879819"/>
    <lineage>
        <taxon>Eukaryota</taxon>
        <taxon>Fungi</taxon>
        <taxon>Dikarya</taxon>
        <taxon>Basidiomycota</taxon>
        <taxon>Agaricomycotina</taxon>
        <taxon>Tremellomycetes</taxon>
        <taxon>Trichosporonales</taxon>
        <taxon>Trichosporonaceae</taxon>
        <taxon>Cutaneotrichosporon</taxon>
    </lineage>
</organism>
<evidence type="ECO:0000259" key="5">
    <source>
        <dbReference type="PROSITE" id="PS50118"/>
    </source>
</evidence>
<protein>
    <recommendedName>
        <fullName evidence="5">HMG box domain-containing protein</fullName>
    </recommendedName>
</protein>
<dbReference type="Gene3D" id="1.10.30.10">
    <property type="entry name" value="High mobility group box domain"/>
    <property type="match status" value="1"/>
</dbReference>
<feature type="compositionally biased region" description="Pro residues" evidence="4">
    <location>
        <begin position="32"/>
        <end position="53"/>
    </location>
</feature>
<feature type="compositionally biased region" description="Pro residues" evidence="4">
    <location>
        <begin position="338"/>
        <end position="349"/>
    </location>
</feature>
<accession>A0A0J0XK62</accession>
<dbReference type="GO" id="GO:0030154">
    <property type="term" value="P:cell differentiation"/>
    <property type="evidence" value="ECO:0007669"/>
    <property type="project" value="TreeGrafter"/>
</dbReference>
<keyword evidence="1 3" id="KW-0238">DNA-binding</keyword>
<dbReference type="EMBL" id="KQ087217">
    <property type="protein sequence ID" value="KLT41493.1"/>
    <property type="molecule type" value="Genomic_DNA"/>
</dbReference>
<keyword evidence="3" id="KW-0539">Nucleus</keyword>
<dbReference type="Proteomes" id="UP000053611">
    <property type="component" value="Unassembled WGS sequence"/>
</dbReference>
<evidence type="ECO:0000256" key="2">
    <source>
        <dbReference type="ARBA" id="ARBA00023163"/>
    </source>
</evidence>
<dbReference type="InterPro" id="IPR036910">
    <property type="entry name" value="HMG_box_dom_sf"/>
</dbReference>
<keyword evidence="2" id="KW-0804">Transcription</keyword>
<dbReference type="GO" id="GO:0001228">
    <property type="term" value="F:DNA-binding transcription activator activity, RNA polymerase II-specific"/>
    <property type="evidence" value="ECO:0007669"/>
    <property type="project" value="TreeGrafter"/>
</dbReference>
<reference evidence="6 7" key="1">
    <citation type="submission" date="2015-03" db="EMBL/GenBank/DDBJ databases">
        <title>Genomics and transcriptomics of the oil-accumulating basidiomycete yeast T. oleaginosus allow insights into substrate utilization and the diverse evolutionary trajectories of mating systems in fungi.</title>
        <authorList>
            <consortium name="DOE Joint Genome Institute"/>
            <person name="Kourist R."/>
            <person name="Kracht O."/>
            <person name="Bracharz F."/>
            <person name="Lipzen A."/>
            <person name="Nolan M."/>
            <person name="Ohm R."/>
            <person name="Grigoriev I."/>
            <person name="Sun S."/>
            <person name="Heitman J."/>
            <person name="Bruck T."/>
            <person name="Nowrousian M."/>
        </authorList>
    </citation>
    <scope>NUCLEOTIDE SEQUENCE [LARGE SCALE GENOMIC DNA]</scope>
    <source>
        <strain evidence="6 7">IBC0246</strain>
    </source>
</reference>
<dbReference type="InterPro" id="IPR050140">
    <property type="entry name" value="SRY-related_HMG-box_TF-like"/>
</dbReference>
<feature type="compositionally biased region" description="Basic and acidic residues" evidence="4">
    <location>
        <begin position="209"/>
        <end position="222"/>
    </location>
</feature>
<evidence type="ECO:0000313" key="7">
    <source>
        <dbReference type="Proteomes" id="UP000053611"/>
    </source>
</evidence>